<feature type="compositionally biased region" description="Basic and acidic residues" evidence="1">
    <location>
        <begin position="604"/>
        <end position="617"/>
    </location>
</feature>
<keyword evidence="3" id="KW-1185">Reference proteome</keyword>
<sequence>MGAFKNFTHPARTKVDGKTIKECMIVRSEQENVSPSPQSSNPSNPCMVLRAGAIPASLQTFPGMEHDRGLFNGLTTQDGPLNGISGLVEDSNSFDDEREIEAAAAASEAHLKETLTLPPLHINVNECSKNDSGTLSSNSEPASNGSVSQRKGFQQTAIRNIRDYPAQRPSTSTTIMGPPTISNAPVLLSPAGNLHNGYQRMPSGDSAPSSPSFMRKSSQIPHPLAVPRPVTSSSHRGNANSQPSRPPSSTASPQNGRKEHEMTRRRALVDRIAKSRGADYVHLLPQVEALTHTQTSIMLRKHRGSLQANGVPYSLQQLIDCTVEADRITEVFVQKIKDANEKRTQQNDFDEMTDVSDLEEDLDEASESQKRNKKRETPRWTPKRMRYSGMLSRVETLLAEKIALMGMLRNQKNVMDASCGVRFSGEETMTRRRRQLNGMYYLYDKQSLRRATPEKFGCARAMPVQSWTNRKPHKNVFSEEAPKLPAYNPVLKTNQSLSEKWVTTAQYTTVSHMTNGEKREVLETDYEEYKAGEGLQQVNELSAMDPMEFIASSEFTPFEERQMAYMYRLSTAPSSTIRKKHGRAIYFETDDRKNSTERSAATKNKLDKKKERKRVEEASSDEEEPSTPVSKKKPRGRPVAAPVSRKRPSRPGTNKPHHTGIYLDYLFEDYMNEDICVKHLPSRVVYRQFQTIHVPEWSQIDQNYWDNKATESASTDEKRPADDLLISVAQQHHKLMHMERQRVQKETEKKNRNRQSTLKTAAAAASGAAASNPSSQNLSEGDFPPFDMRQFESNTITSRRRFASIEKPFEVRDFLSNTRSESSN</sequence>
<dbReference type="Proteomes" id="UP000005237">
    <property type="component" value="Unassembled WGS sequence"/>
</dbReference>
<feature type="compositionally biased region" description="Basic and acidic residues" evidence="1">
    <location>
        <begin position="256"/>
        <end position="265"/>
    </location>
</feature>
<feature type="compositionally biased region" description="Acidic residues" evidence="1">
    <location>
        <begin position="348"/>
        <end position="366"/>
    </location>
</feature>
<protein>
    <submittedName>
        <fullName evidence="2">Uncharacterized protein</fullName>
    </submittedName>
</protein>
<feature type="region of interest" description="Disordered" evidence="1">
    <location>
        <begin position="739"/>
        <end position="792"/>
    </location>
</feature>
<dbReference type="AlphaFoldDB" id="A0A8R1HLN1"/>
<feature type="compositionally biased region" description="Basic and acidic residues" evidence="1">
    <location>
        <begin position="367"/>
        <end position="378"/>
    </location>
</feature>
<feature type="compositionally biased region" description="Polar residues" evidence="1">
    <location>
        <begin position="230"/>
        <end position="255"/>
    </location>
</feature>
<name>A0A8R1HLN1_CAEJA</name>
<proteinExistence type="predicted"/>
<feature type="region of interest" description="Disordered" evidence="1">
    <location>
        <begin position="128"/>
        <end position="265"/>
    </location>
</feature>
<reference evidence="2" key="2">
    <citation type="submission" date="2022-06" db="UniProtKB">
        <authorList>
            <consortium name="EnsemblMetazoa"/>
        </authorList>
    </citation>
    <scope>IDENTIFICATION</scope>
    <source>
        <strain evidence="2">DF5081</strain>
    </source>
</reference>
<evidence type="ECO:0000313" key="2">
    <source>
        <dbReference type="EnsemblMetazoa" id="CJA01317a.1"/>
    </source>
</evidence>
<evidence type="ECO:0000256" key="1">
    <source>
        <dbReference type="SAM" id="MobiDB-lite"/>
    </source>
</evidence>
<reference evidence="3" key="1">
    <citation type="submission" date="2010-08" db="EMBL/GenBank/DDBJ databases">
        <authorList>
            <consortium name="Caenorhabditis japonica Sequencing Consortium"/>
            <person name="Wilson R.K."/>
        </authorList>
    </citation>
    <scope>NUCLEOTIDE SEQUENCE [LARGE SCALE GENOMIC DNA]</scope>
    <source>
        <strain evidence="3">DF5081</strain>
    </source>
</reference>
<dbReference type="EnsemblMetazoa" id="CJA01317a.1">
    <property type="protein sequence ID" value="CJA01317a.1"/>
    <property type="gene ID" value="WBGene00120521"/>
</dbReference>
<organism evidence="2 3">
    <name type="scientific">Caenorhabditis japonica</name>
    <dbReference type="NCBI Taxonomy" id="281687"/>
    <lineage>
        <taxon>Eukaryota</taxon>
        <taxon>Metazoa</taxon>
        <taxon>Ecdysozoa</taxon>
        <taxon>Nematoda</taxon>
        <taxon>Chromadorea</taxon>
        <taxon>Rhabditida</taxon>
        <taxon>Rhabditina</taxon>
        <taxon>Rhabditomorpha</taxon>
        <taxon>Rhabditoidea</taxon>
        <taxon>Rhabditidae</taxon>
        <taxon>Peloderinae</taxon>
        <taxon>Caenorhabditis</taxon>
    </lineage>
</organism>
<feature type="compositionally biased region" description="Basic and acidic residues" evidence="1">
    <location>
        <begin position="739"/>
        <end position="750"/>
    </location>
</feature>
<evidence type="ECO:0000313" key="3">
    <source>
        <dbReference type="Proteomes" id="UP000005237"/>
    </source>
</evidence>
<accession>A0A8R1HLN1</accession>
<feature type="compositionally biased region" description="Polar residues" evidence="1">
    <location>
        <begin position="128"/>
        <end position="158"/>
    </location>
</feature>
<feature type="compositionally biased region" description="Polar residues" evidence="1">
    <location>
        <begin position="206"/>
        <end position="220"/>
    </location>
</feature>
<feature type="region of interest" description="Disordered" evidence="1">
    <location>
        <begin position="592"/>
        <end position="658"/>
    </location>
</feature>
<feature type="compositionally biased region" description="Polar residues" evidence="1">
    <location>
        <begin position="168"/>
        <end position="183"/>
    </location>
</feature>
<feature type="region of interest" description="Disordered" evidence="1">
    <location>
        <begin position="344"/>
        <end position="380"/>
    </location>
</feature>
<feature type="compositionally biased region" description="Low complexity" evidence="1">
    <location>
        <begin position="761"/>
        <end position="775"/>
    </location>
</feature>